<dbReference type="InterPro" id="IPR036085">
    <property type="entry name" value="PAZ_dom_sf"/>
</dbReference>
<dbReference type="Gene3D" id="2.170.260.10">
    <property type="entry name" value="paz domain"/>
    <property type="match status" value="1"/>
</dbReference>
<dbReference type="Pfam" id="PF02171">
    <property type="entry name" value="Piwi"/>
    <property type="match status" value="1"/>
</dbReference>
<feature type="domain" description="Piwi" evidence="1">
    <location>
        <begin position="302"/>
        <end position="634"/>
    </location>
</feature>
<keyword evidence="3" id="KW-1185">Reference proteome</keyword>
<dbReference type="AlphaFoldDB" id="A0AAN6E7B9"/>
<dbReference type="InterPro" id="IPR036397">
    <property type="entry name" value="RNaseH_sf"/>
</dbReference>
<dbReference type="Gene3D" id="3.40.50.2300">
    <property type="match status" value="1"/>
</dbReference>
<dbReference type="PANTHER" id="PTHR22891">
    <property type="entry name" value="EUKARYOTIC TRANSLATION INITIATION FACTOR 2C"/>
    <property type="match status" value="1"/>
</dbReference>
<dbReference type="SUPFAM" id="SSF101690">
    <property type="entry name" value="PAZ domain"/>
    <property type="match status" value="1"/>
</dbReference>
<dbReference type="InterPro" id="IPR012337">
    <property type="entry name" value="RNaseH-like_sf"/>
</dbReference>
<reference evidence="2" key="1">
    <citation type="journal article" date="2022" name="bioRxiv">
        <title>Deciphering the potential niche of two novel black yeast fungi from a biological soil crust based on their genomes, phenotypes, and melanin regulation.</title>
        <authorList>
            <consortium name="DOE Joint Genome Institute"/>
            <person name="Carr E.C."/>
            <person name="Barton Q."/>
            <person name="Grambo S."/>
            <person name="Sullivan M."/>
            <person name="Renfro C.M."/>
            <person name="Kuo A."/>
            <person name="Pangilinan J."/>
            <person name="Lipzen A."/>
            <person name="Keymanesh K."/>
            <person name="Savage E."/>
            <person name="Barry K."/>
            <person name="Grigoriev I.V."/>
            <person name="Riekhof W.R."/>
            <person name="Harris S.S."/>
        </authorList>
    </citation>
    <scope>NUCLEOTIDE SEQUENCE</scope>
    <source>
        <strain evidence="2">JF 03-4F</strain>
    </source>
</reference>
<name>A0AAN6E7B9_9EURO</name>
<sequence>MASDQEALRKFLKGVVVRTQHFTHNTQYDNFLATITDLPPLNGHQEPTVSTVDFRMPGEQSTGRVSAYFNARHQRHYQANSTVFAVIIGGSTTFPADLLTIIPGQVIRNIKELPKGGIRDPRNNKTAIATRGRSLFHGPAAQGGAPEFEFGVGVEMLSVPVCLIETPKVRYRPRNPGGATRPFGNTAEPGVVQMQRAKYGSWDLRDMSFFRPAGEFNWTIIEYTLQGQDQPQCSMNEFNRFRNSLGAEMRRLGMPQQFVPLKVHKHQLPSANLPKHHEVEGLKDQFGIVRSSLENLPNTVHLLVVLLPQKDMELYSAIKRIGDQRLGLPTVCHVLTPEDDELKANSSPGFPANLSMKINLKADAKSVNQALAQKPGMLGEGTMILGIDVTHAVSQQSWVASMLTSLSGLQVYKRTSSTQENELDTIDGKKKSNEQVVLLQKMVVERLEGYRAVNGKLPLRLVVYRDGLSEGQFEMCKIHEFPRIEAAVDEVFGRQESQSGKRIPIVLICAVKRHHTRLFAESGKEEKTDNIIGKGPDNRGRYNFNPMPGTMVKDVITYGEGQDFFLISQKALIGTAHPTHYVILHNTTGFSRDEIAQATHHLCFLFGRSSGTVSVCPAAYYADLAADRARCYVRKFYVSAARGTWDPNCDQNHELNLAIHPRLREKMFYI</sequence>
<dbReference type="SMART" id="SM00950">
    <property type="entry name" value="Piwi"/>
    <property type="match status" value="1"/>
</dbReference>
<dbReference type="GO" id="GO:0003676">
    <property type="term" value="F:nucleic acid binding"/>
    <property type="evidence" value="ECO:0007669"/>
    <property type="project" value="InterPro"/>
</dbReference>
<evidence type="ECO:0000313" key="3">
    <source>
        <dbReference type="Proteomes" id="UP001203852"/>
    </source>
</evidence>
<organism evidence="2 3">
    <name type="scientific">Exophiala viscosa</name>
    <dbReference type="NCBI Taxonomy" id="2486360"/>
    <lineage>
        <taxon>Eukaryota</taxon>
        <taxon>Fungi</taxon>
        <taxon>Dikarya</taxon>
        <taxon>Ascomycota</taxon>
        <taxon>Pezizomycotina</taxon>
        <taxon>Eurotiomycetes</taxon>
        <taxon>Chaetothyriomycetidae</taxon>
        <taxon>Chaetothyriales</taxon>
        <taxon>Herpotrichiellaceae</taxon>
        <taxon>Exophiala</taxon>
    </lineage>
</organism>
<dbReference type="SUPFAM" id="SSF53098">
    <property type="entry name" value="Ribonuclease H-like"/>
    <property type="match status" value="1"/>
</dbReference>
<evidence type="ECO:0000313" key="2">
    <source>
        <dbReference type="EMBL" id="KAI1618837.1"/>
    </source>
</evidence>
<dbReference type="InterPro" id="IPR003165">
    <property type="entry name" value="Piwi"/>
</dbReference>
<evidence type="ECO:0000259" key="1">
    <source>
        <dbReference type="PROSITE" id="PS50822"/>
    </source>
</evidence>
<dbReference type="EMBL" id="MU404350">
    <property type="protein sequence ID" value="KAI1618837.1"/>
    <property type="molecule type" value="Genomic_DNA"/>
</dbReference>
<accession>A0AAN6E7B9</accession>
<comment type="caution">
    <text evidence="2">The sequence shown here is derived from an EMBL/GenBank/DDBJ whole genome shotgun (WGS) entry which is preliminary data.</text>
</comment>
<proteinExistence type="predicted"/>
<dbReference type="PROSITE" id="PS50822">
    <property type="entry name" value="PIWI"/>
    <property type="match status" value="1"/>
</dbReference>
<gene>
    <name evidence="2" type="ORF">EDD36DRAFT_480800</name>
</gene>
<protein>
    <submittedName>
        <fullName evidence="2">Piwi domain-containing protein</fullName>
    </submittedName>
</protein>
<dbReference type="Proteomes" id="UP001203852">
    <property type="component" value="Unassembled WGS sequence"/>
</dbReference>
<dbReference type="Gene3D" id="3.30.420.10">
    <property type="entry name" value="Ribonuclease H-like superfamily/Ribonuclease H"/>
    <property type="match status" value="1"/>
</dbReference>